<keyword evidence="2" id="KW-0812">Transmembrane</keyword>
<feature type="transmembrane region" description="Helical" evidence="2">
    <location>
        <begin position="6"/>
        <end position="25"/>
    </location>
</feature>
<gene>
    <name evidence="3" type="ORF">FUAX_17320</name>
</gene>
<keyword evidence="2" id="KW-1133">Transmembrane helix</keyword>
<feature type="region of interest" description="Disordered" evidence="1">
    <location>
        <begin position="71"/>
        <end position="93"/>
    </location>
</feature>
<proteinExistence type="predicted"/>
<protein>
    <submittedName>
        <fullName evidence="3">Uncharacterized protein</fullName>
    </submittedName>
</protein>
<evidence type="ECO:0000256" key="2">
    <source>
        <dbReference type="SAM" id="Phobius"/>
    </source>
</evidence>
<dbReference type="RefSeq" id="WP_338394511.1">
    <property type="nucleotide sequence ID" value="NZ_AP025314.1"/>
</dbReference>
<evidence type="ECO:0000313" key="4">
    <source>
        <dbReference type="Proteomes" id="UP001348817"/>
    </source>
</evidence>
<feature type="compositionally biased region" description="Basic and acidic residues" evidence="1">
    <location>
        <begin position="74"/>
        <end position="86"/>
    </location>
</feature>
<keyword evidence="2" id="KW-0472">Membrane</keyword>
<evidence type="ECO:0000256" key="1">
    <source>
        <dbReference type="SAM" id="MobiDB-lite"/>
    </source>
</evidence>
<dbReference type="AlphaFoldDB" id="A0AAU9DAG2"/>
<accession>A0AAU9DAG2</accession>
<dbReference type="EMBL" id="AP025314">
    <property type="protein sequence ID" value="BDD09300.1"/>
    <property type="molecule type" value="Genomic_DNA"/>
</dbReference>
<organism evidence="3 4">
    <name type="scientific">Fulvitalea axinellae</name>
    <dbReference type="NCBI Taxonomy" id="1182444"/>
    <lineage>
        <taxon>Bacteria</taxon>
        <taxon>Pseudomonadati</taxon>
        <taxon>Bacteroidota</taxon>
        <taxon>Cytophagia</taxon>
        <taxon>Cytophagales</taxon>
        <taxon>Persicobacteraceae</taxon>
        <taxon>Fulvitalea</taxon>
    </lineage>
</organism>
<reference evidence="3 4" key="1">
    <citation type="submission" date="2021-12" db="EMBL/GenBank/DDBJ databases">
        <title>Genome sequencing of bacteria with rrn-lacking chromosome and rrn-plasmid.</title>
        <authorList>
            <person name="Anda M."/>
            <person name="Iwasaki W."/>
        </authorList>
    </citation>
    <scope>NUCLEOTIDE SEQUENCE [LARGE SCALE GENOMIC DNA]</scope>
    <source>
        <strain evidence="3 4">DSM 100852</strain>
    </source>
</reference>
<feature type="transmembrane region" description="Helical" evidence="2">
    <location>
        <begin position="37"/>
        <end position="53"/>
    </location>
</feature>
<dbReference type="Proteomes" id="UP001348817">
    <property type="component" value="Chromosome"/>
</dbReference>
<evidence type="ECO:0000313" key="3">
    <source>
        <dbReference type="EMBL" id="BDD09300.1"/>
    </source>
</evidence>
<name>A0AAU9DAG2_9BACT</name>
<dbReference type="KEGG" id="fax:FUAX_17320"/>
<keyword evidence="4" id="KW-1185">Reference proteome</keyword>
<sequence>MTHPAFLTFLIFYIPFSLWASYRTFKMVTLSSVQKRINFVLLWLIPFAWYWVLKNIAGVNTNKVMTKENRKRLQNHDDSGFHESGEGMKGFGL</sequence>